<dbReference type="OMA" id="EFKDPMV"/>
<comment type="similarity">
    <text evidence="2">Belongs to the TMEM97/sigma-2 receptor family.</text>
</comment>
<dbReference type="VEuPathDB" id="VectorBase:BGLAX_036393"/>
<dbReference type="InterPro" id="IPR033118">
    <property type="entry name" value="EXPERA"/>
</dbReference>
<organism evidence="11 12">
    <name type="scientific">Biomphalaria glabrata</name>
    <name type="common">Bloodfluke planorb</name>
    <name type="synonym">Freshwater snail</name>
    <dbReference type="NCBI Taxonomy" id="6526"/>
    <lineage>
        <taxon>Eukaryota</taxon>
        <taxon>Metazoa</taxon>
        <taxon>Spiralia</taxon>
        <taxon>Lophotrochozoa</taxon>
        <taxon>Mollusca</taxon>
        <taxon>Gastropoda</taxon>
        <taxon>Heterobranchia</taxon>
        <taxon>Euthyneura</taxon>
        <taxon>Panpulmonata</taxon>
        <taxon>Hygrophila</taxon>
        <taxon>Lymnaeoidea</taxon>
        <taxon>Planorbidae</taxon>
        <taxon>Biomphalaria</taxon>
    </lineage>
</organism>
<gene>
    <name evidence="11" type="primary">106074776</name>
    <name evidence="14" type="synonym">LOC106074776</name>
</gene>
<dbReference type="PROSITE" id="PS51751">
    <property type="entry name" value="EXPERA"/>
    <property type="match status" value="1"/>
</dbReference>
<name>A0A2C9K030_BIOGL</name>
<evidence type="ECO:0000256" key="4">
    <source>
        <dbReference type="ARBA" id="ARBA00022692"/>
    </source>
</evidence>
<dbReference type="Proteomes" id="UP001165740">
    <property type="component" value="Chromosome 12"/>
</dbReference>
<dbReference type="PANTHER" id="PTHR31204:SF1">
    <property type="entry name" value="SIGMA INTRACELLULAR RECEPTOR 2"/>
    <property type="match status" value="1"/>
</dbReference>
<evidence type="ECO:0000256" key="7">
    <source>
        <dbReference type="ARBA" id="ARBA00023136"/>
    </source>
</evidence>
<dbReference type="EnsemblMetazoa" id="BGLB010859-RB">
    <property type="protein sequence ID" value="BGLB010859-PB"/>
    <property type="gene ID" value="BGLB010859"/>
</dbReference>
<evidence type="ECO:0000313" key="11">
    <source>
        <dbReference type="EnsemblMetazoa" id="BGLB010859-PB"/>
    </source>
</evidence>
<keyword evidence="5" id="KW-0256">Endoplasmic reticulum</keyword>
<feature type="domain" description="EXPERA" evidence="10">
    <location>
        <begin position="5"/>
        <end position="151"/>
    </location>
</feature>
<evidence type="ECO:0000256" key="5">
    <source>
        <dbReference type="ARBA" id="ARBA00022824"/>
    </source>
</evidence>
<dbReference type="STRING" id="6526.A0A2C9K030"/>
<keyword evidence="13" id="KW-1185">Reference proteome</keyword>
<evidence type="ECO:0000313" key="12">
    <source>
        <dbReference type="Proteomes" id="UP000076420"/>
    </source>
</evidence>
<sequence length="177" mass="20687">MARLLDFVFFVYFLTHIPISLLVDFQALLPSEYYPQQLIDLKTWYCREYRDSMMASPPSWFKSLIICEVIQFPFFFFGVYGFFKGAKQCRWLRWPCVVYGVHVATTLVPIIGYVLLEDFSKATLPSPRNMTERLTLLGFYSPYLVIPILIALDALFSSAYTDYRAASNQKPRDKKIK</sequence>
<keyword evidence="6 9" id="KW-1133">Transmembrane helix</keyword>
<keyword evidence="7 9" id="KW-0472">Membrane</keyword>
<feature type="transmembrane region" description="Helical" evidence="9">
    <location>
        <begin position="95"/>
        <end position="116"/>
    </location>
</feature>
<accession>A0A2C9K030</accession>
<dbReference type="GeneID" id="106074776"/>
<dbReference type="OrthoDB" id="433124at2759"/>
<dbReference type="RefSeq" id="XP_013091071.1">
    <property type="nucleotide sequence ID" value="XM_013235617.2"/>
</dbReference>
<evidence type="ECO:0000256" key="9">
    <source>
        <dbReference type="PIRNR" id="PIRNR031032"/>
    </source>
</evidence>
<dbReference type="PIRSF" id="PIRSF031032">
    <property type="entry name" value="TMP_97_prd"/>
    <property type="match status" value="1"/>
</dbReference>
<dbReference type="InterPro" id="IPR051987">
    <property type="entry name" value="Sigma-2_receptor-like"/>
</dbReference>
<reference evidence="11" key="1">
    <citation type="submission" date="2020-05" db="UniProtKB">
        <authorList>
            <consortium name="EnsemblMetazoa"/>
        </authorList>
    </citation>
    <scope>IDENTIFICATION</scope>
    <source>
        <strain evidence="11">BB02</strain>
    </source>
</reference>
<feature type="transmembrane region" description="Helical" evidence="9">
    <location>
        <begin position="136"/>
        <end position="156"/>
    </location>
</feature>
<evidence type="ECO:0000256" key="2">
    <source>
        <dbReference type="ARBA" id="ARBA00009096"/>
    </source>
</evidence>
<protein>
    <recommendedName>
        <fullName evidence="3">Sigma intracellular receptor 2</fullName>
    </recommendedName>
    <alternativeName>
        <fullName evidence="8">Transmembrane protein 97</fullName>
    </alternativeName>
</protein>
<dbReference type="InterPro" id="IPR016964">
    <property type="entry name" value="Sigma2_recept"/>
</dbReference>
<comment type="subcellular location">
    <subcellularLocation>
        <location evidence="1">Endoplasmic reticulum membrane</location>
        <topology evidence="1">Multi-pass membrane protein</topology>
    </subcellularLocation>
</comment>
<evidence type="ECO:0000256" key="3">
    <source>
        <dbReference type="ARBA" id="ARBA00018102"/>
    </source>
</evidence>
<evidence type="ECO:0000256" key="6">
    <source>
        <dbReference type="ARBA" id="ARBA00022989"/>
    </source>
</evidence>
<dbReference type="VEuPathDB" id="VectorBase:BGLB010859"/>
<dbReference type="KEGG" id="bgt:106074776"/>
<evidence type="ECO:0000256" key="8">
    <source>
        <dbReference type="ARBA" id="ARBA00031073"/>
    </source>
</evidence>
<keyword evidence="4 9" id="KW-0812">Transmembrane</keyword>
<evidence type="ECO:0000259" key="10">
    <source>
        <dbReference type="PROSITE" id="PS51751"/>
    </source>
</evidence>
<feature type="transmembrane region" description="Helical" evidence="9">
    <location>
        <begin position="60"/>
        <end position="83"/>
    </location>
</feature>
<dbReference type="Pfam" id="PF05241">
    <property type="entry name" value="EBP"/>
    <property type="match status" value="1"/>
</dbReference>
<dbReference type="GO" id="GO:0005789">
    <property type="term" value="C:endoplasmic reticulum membrane"/>
    <property type="evidence" value="ECO:0007669"/>
    <property type="project" value="UniProtKB-SubCell"/>
</dbReference>
<evidence type="ECO:0000313" key="13">
    <source>
        <dbReference type="Proteomes" id="UP001165740"/>
    </source>
</evidence>
<evidence type="ECO:0000256" key="1">
    <source>
        <dbReference type="ARBA" id="ARBA00004477"/>
    </source>
</evidence>
<proteinExistence type="inferred from homology"/>
<dbReference type="AlphaFoldDB" id="A0A2C9K030"/>
<reference evidence="14" key="2">
    <citation type="submission" date="2025-04" db="UniProtKB">
        <authorList>
            <consortium name="RefSeq"/>
        </authorList>
    </citation>
    <scope>IDENTIFICATION</scope>
</reference>
<dbReference type="Proteomes" id="UP000076420">
    <property type="component" value="Unassembled WGS sequence"/>
</dbReference>
<evidence type="ECO:0000313" key="14">
    <source>
        <dbReference type="RefSeq" id="XP_013091071.1"/>
    </source>
</evidence>
<feature type="transmembrane region" description="Helical" evidence="9">
    <location>
        <begin position="7"/>
        <end position="29"/>
    </location>
</feature>
<dbReference type="PANTHER" id="PTHR31204">
    <property type="entry name" value="SIGMA INTRACELLULAR RECEPTOR 2"/>
    <property type="match status" value="1"/>
</dbReference>